<accession>E3BMI1</accession>
<dbReference type="EMBL" id="AEIU01000088">
    <property type="protein sequence ID" value="EFP95726.1"/>
    <property type="molecule type" value="Genomic_DNA"/>
</dbReference>
<feature type="transmembrane region" description="Helical" evidence="1">
    <location>
        <begin position="142"/>
        <end position="163"/>
    </location>
</feature>
<name>E3BMI1_9VIBR</name>
<reference evidence="2 3" key="1">
    <citation type="journal article" date="2012" name="Int. J. Syst. Evol. Microbiol.">
        <title>Vibrio caribbeanicus sp. nov., isolated from the marine sponge Scleritoderma cyanea.</title>
        <authorList>
            <person name="Hoffmann M."/>
            <person name="Monday S.R."/>
            <person name="Allard M.W."/>
            <person name="Strain E.A."/>
            <person name="Whittaker P."/>
            <person name="Naum M."/>
            <person name="McCarthy P.J."/>
            <person name="Lopez J.V."/>
            <person name="Fischer M."/>
            <person name="Brown E.W."/>
        </authorList>
    </citation>
    <scope>NUCLEOTIDE SEQUENCE [LARGE SCALE GENOMIC DNA]</scope>
    <source>
        <strain evidence="2 3">ATCC BAA-2122</strain>
    </source>
</reference>
<keyword evidence="1" id="KW-0812">Transmembrane</keyword>
<dbReference type="Proteomes" id="UP000002943">
    <property type="component" value="Unassembled WGS sequence"/>
</dbReference>
<keyword evidence="3" id="KW-1185">Reference proteome</keyword>
<dbReference type="eggNOG" id="ENOG5031P7M">
    <property type="taxonomic scope" value="Bacteria"/>
</dbReference>
<dbReference type="OrthoDB" id="5867539at2"/>
<dbReference type="PANTHER" id="PTHR34300">
    <property type="entry name" value="QUEUOSINE PRECURSOR TRANSPORTER-RELATED"/>
    <property type="match status" value="1"/>
</dbReference>
<comment type="caution">
    <text evidence="2">The sequence shown here is derived from an EMBL/GenBank/DDBJ whole genome shotgun (WGS) entry which is preliminary data.</text>
</comment>
<evidence type="ECO:0000313" key="2">
    <source>
        <dbReference type="EMBL" id="EFP95726.1"/>
    </source>
</evidence>
<evidence type="ECO:0000256" key="1">
    <source>
        <dbReference type="SAM" id="Phobius"/>
    </source>
</evidence>
<dbReference type="STRING" id="796620.VIBC2010_17285"/>
<feature type="transmembrane region" description="Helical" evidence="1">
    <location>
        <begin position="37"/>
        <end position="57"/>
    </location>
</feature>
<dbReference type="Pfam" id="PF02592">
    <property type="entry name" value="Vut_1"/>
    <property type="match status" value="1"/>
</dbReference>
<proteinExistence type="predicted"/>
<dbReference type="InterPro" id="IPR003744">
    <property type="entry name" value="YhhQ"/>
</dbReference>
<sequence length="210" mass="23694">MNSIEKSTLIATMGLMCFLTASNLSAAKAIQLYDIRLTAGFFTYPFVYLCSAVIAGTRTPAIYNQSISFAYAGYLCFITLMYLSSLLPSIDPSSSYNQSFNTIYNLSNYRIFLSSLCAYFVSMYLFGVLFHTLAIQNMTLKIGFATFIVALIDVNLFLILAFWGVKSFDVLFDIMFWASIKKLLAQALLIAPSVWIINYIRNQNEYCFSN</sequence>
<feature type="transmembrane region" description="Helical" evidence="1">
    <location>
        <begin position="69"/>
        <end position="90"/>
    </location>
</feature>
<feature type="transmembrane region" description="Helical" evidence="1">
    <location>
        <begin position="110"/>
        <end position="130"/>
    </location>
</feature>
<dbReference type="RefSeq" id="WP_009602321.1">
    <property type="nucleotide sequence ID" value="NZ_AEIU01000088.1"/>
</dbReference>
<keyword evidence="1" id="KW-1133">Transmembrane helix</keyword>
<feature type="transmembrane region" description="Helical" evidence="1">
    <location>
        <begin position="183"/>
        <end position="200"/>
    </location>
</feature>
<evidence type="ECO:0000313" key="3">
    <source>
        <dbReference type="Proteomes" id="UP000002943"/>
    </source>
</evidence>
<dbReference type="AlphaFoldDB" id="E3BMI1"/>
<organism evidence="2 3">
    <name type="scientific">Vibrio caribbeanicus ATCC BAA-2122</name>
    <dbReference type="NCBI Taxonomy" id="796620"/>
    <lineage>
        <taxon>Bacteria</taxon>
        <taxon>Pseudomonadati</taxon>
        <taxon>Pseudomonadota</taxon>
        <taxon>Gammaproteobacteria</taxon>
        <taxon>Vibrionales</taxon>
        <taxon>Vibrionaceae</taxon>
        <taxon>Vibrio</taxon>
    </lineage>
</organism>
<gene>
    <name evidence="2" type="ORF">VIBC2010_17285</name>
</gene>
<protein>
    <submittedName>
        <fullName evidence="2">Uncharacterized protein</fullName>
    </submittedName>
</protein>
<dbReference type="PANTHER" id="PTHR34300:SF2">
    <property type="entry name" value="QUEUOSINE PRECURSOR TRANSPORTER-RELATED"/>
    <property type="match status" value="1"/>
</dbReference>
<keyword evidence="1" id="KW-0472">Membrane</keyword>